<dbReference type="RefSeq" id="WP_014189492.1">
    <property type="nucleotide sequence ID" value="NC_016587.1"/>
</dbReference>
<dbReference type="EMBL" id="FQ311872">
    <property type="protein sequence ID" value="CBS90639.1"/>
    <property type="molecule type" value="Genomic_DNA"/>
</dbReference>
<accession>G7ZG01</accession>
<evidence type="ECO:0000256" key="3">
    <source>
        <dbReference type="ARBA" id="ARBA00022723"/>
    </source>
</evidence>
<dbReference type="Pfam" id="PF01077">
    <property type="entry name" value="NIR_SIR"/>
    <property type="match status" value="1"/>
</dbReference>
<keyword evidence="3" id="KW-0479">Metal-binding</keyword>
<dbReference type="AlphaFoldDB" id="G7ZG01"/>
<dbReference type="InterPro" id="IPR051329">
    <property type="entry name" value="NIR_SIR_4Fe-4S"/>
</dbReference>
<dbReference type="SUPFAM" id="SSF56014">
    <property type="entry name" value="Nitrite and sulphite reductase 4Fe-4S domain-like"/>
    <property type="match status" value="2"/>
</dbReference>
<evidence type="ECO:0000256" key="1">
    <source>
        <dbReference type="ARBA" id="ARBA00022485"/>
    </source>
</evidence>
<keyword evidence="9" id="KW-0614">Plasmid</keyword>
<dbReference type="Gene3D" id="3.90.480.10">
    <property type="entry name" value="Sulfite Reductase Hemoprotein,Domain 2"/>
    <property type="match status" value="1"/>
</dbReference>
<dbReference type="PANTHER" id="PTHR32439">
    <property type="entry name" value="FERREDOXIN--NITRITE REDUCTASE, CHLOROPLASTIC"/>
    <property type="match status" value="1"/>
</dbReference>
<keyword evidence="2" id="KW-0349">Heme</keyword>
<dbReference type="Pfam" id="PF03460">
    <property type="entry name" value="NIR_SIR_ferr"/>
    <property type="match status" value="1"/>
</dbReference>
<evidence type="ECO:0000313" key="9">
    <source>
        <dbReference type="EMBL" id="CBS90639.1"/>
    </source>
</evidence>
<dbReference type="InterPro" id="IPR006066">
    <property type="entry name" value="NO2/SO3_Rdtase_FeS/sirohaem_BS"/>
</dbReference>
<proteinExistence type="predicted"/>
<dbReference type="GO" id="GO:0046872">
    <property type="term" value="F:metal ion binding"/>
    <property type="evidence" value="ECO:0007669"/>
    <property type="project" value="UniProtKB-KW"/>
</dbReference>
<dbReference type="InterPro" id="IPR045854">
    <property type="entry name" value="NO2/SO3_Rdtase_4Fe4S_sf"/>
</dbReference>
<evidence type="ECO:0000256" key="4">
    <source>
        <dbReference type="ARBA" id="ARBA00023002"/>
    </source>
</evidence>
<dbReference type="Proteomes" id="UP000005667">
    <property type="component" value="Plasmid AZO_p4"/>
</dbReference>
<feature type="domain" description="Nitrite/sulphite reductase 4Fe-4S" evidence="7">
    <location>
        <begin position="98"/>
        <end position="230"/>
    </location>
</feature>
<dbReference type="GO" id="GO:0020037">
    <property type="term" value="F:heme binding"/>
    <property type="evidence" value="ECO:0007669"/>
    <property type="project" value="InterPro"/>
</dbReference>
<protein>
    <submittedName>
        <fullName evidence="9">Precorrin-3B synthase</fullName>
        <ecNumber evidence="9">1.14.13.83</ecNumber>
    </submittedName>
</protein>
<sequence length="465" mass="48495">MTNPVANQPRRRGTCPGVLAPMQVGDGFLLRVRVPAGVLPADHARRIAELGDRYGNGLIDLSHRGNLQLRGIPAEALEPVTDALREMGYVSDDAASEAVRNLLCSPTAGLDPSALMDVRAVARTLDARLAADTALHRLPPKFGWLVCGGGIGHLAGSSTDIRFDAADAERFRVSLGGTLAKAAPLGLCRAEDVADVASALGRAFLELRASLPEPPRRMAGLVAVIGTEEIGKRLPPSVSPLPPGERIKVRGTHLMDLFGVAEPPHPNLLPAIGGPEVRLSRQRKLCLRESGGEKGLIAGKVVAFPFGRLTAATLAALASACAEIRITPWRALILVAPSPDAETIARARSAILSHTDRRLKLTACSGAGGCDVGTTDTHATALAIAERAGPLLDHVRMVHVSGCAKGCAHPAIADVTLTARDGVYDVALNARPGDATRHKQGHTGLSPADAVARVADLLTEESTGA</sequence>
<dbReference type="GO" id="GO:0043818">
    <property type="term" value="F:precorrin-3B synthase activity"/>
    <property type="evidence" value="ECO:0007669"/>
    <property type="project" value="UniProtKB-EC"/>
</dbReference>
<dbReference type="PANTHER" id="PTHR32439:SF9">
    <property type="entry name" value="BLR3264 PROTEIN"/>
    <property type="match status" value="1"/>
</dbReference>
<evidence type="ECO:0000313" key="10">
    <source>
        <dbReference type="Proteomes" id="UP000005667"/>
    </source>
</evidence>
<keyword evidence="1" id="KW-0004">4Fe-4S</keyword>
<dbReference type="OrthoDB" id="7459360at2"/>
<evidence type="ECO:0000259" key="7">
    <source>
        <dbReference type="Pfam" id="PF01077"/>
    </source>
</evidence>
<evidence type="ECO:0000256" key="6">
    <source>
        <dbReference type="ARBA" id="ARBA00023014"/>
    </source>
</evidence>
<dbReference type="InterPro" id="IPR036136">
    <property type="entry name" value="Nit/Sulf_reduc_fer-like_dom_sf"/>
</dbReference>
<evidence type="ECO:0000256" key="2">
    <source>
        <dbReference type="ARBA" id="ARBA00022617"/>
    </source>
</evidence>
<keyword evidence="4 9" id="KW-0560">Oxidoreductase</keyword>
<organism evidence="9 10">
    <name type="scientific">Azospirillum lipoferum (strain 4B)</name>
    <dbReference type="NCBI Taxonomy" id="862719"/>
    <lineage>
        <taxon>Bacteria</taxon>
        <taxon>Pseudomonadati</taxon>
        <taxon>Pseudomonadota</taxon>
        <taxon>Alphaproteobacteria</taxon>
        <taxon>Rhodospirillales</taxon>
        <taxon>Azospirillaceae</taxon>
        <taxon>Azospirillum</taxon>
    </lineage>
</organism>
<dbReference type="PROSITE" id="PS00365">
    <property type="entry name" value="NIR_SIR"/>
    <property type="match status" value="1"/>
</dbReference>
<evidence type="ECO:0000259" key="8">
    <source>
        <dbReference type="Pfam" id="PF03460"/>
    </source>
</evidence>
<dbReference type="NCBIfam" id="TIGR02435">
    <property type="entry name" value="CobG"/>
    <property type="match status" value="1"/>
</dbReference>
<geneLocation type="plasmid" evidence="9 10">
    <name>AZO_p4</name>
</geneLocation>
<dbReference type="InterPro" id="IPR006067">
    <property type="entry name" value="NO2/SO3_Rdtase_4Fe4S_dom"/>
</dbReference>
<dbReference type="InterPro" id="IPR012798">
    <property type="entry name" value="Cbl_synth_CobG-like"/>
</dbReference>
<dbReference type="GO" id="GO:0051539">
    <property type="term" value="F:4 iron, 4 sulfur cluster binding"/>
    <property type="evidence" value="ECO:0007669"/>
    <property type="project" value="UniProtKB-KW"/>
</dbReference>
<name>G7ZG01_AZOL4</name>
<keyword evidence="5" id="KW-0408">Iron</keyword>
<keyword evidence="10" id="KW-1185">Reference proteome</keyword>
<keyword evidence="6" id="KW-0411">Iron-sulfur</keyword>
<feature type="domain" description="Nitrite/Sulfite reductase ferredoxin-like" evidence="8">
    <location>
        <begin position="21"/>
        <end position="86"/>
    </location>
</feature>
<dbReference type="Gene3D" id="3.30.413.10">
    <property type="entry name" value="Sulfite Reductase Hemoprotein, domain 1"/>
    <property type="match status" value="2"/>
</dbReference>
<dbReference type="KEGG" id="ali:AZOLI_p40247"/>
<evidence type="ECO:0000256" key="5">
    <source>
        <dbReference type="ARBA" id="ARBA00023004"/>
    </source>
</evidence>
<dbReference type="SUPFAM" id="SSF55124">
    <property type="entry name" value="Nitrite/Sulfite reductase N-terminal domain-like"/>
    <property type="match status" value="1"/>
</dbReference>
<dbReference type="InterPro" id="IPR005117">
    <property type="entry name" value="NiRdtase/SiRdtase_haem-b_fer"/>
</dbReference>
<dbReference type="HOGENOM" id="CLU_015667_3_2_5"/>
<gene>
    <name evidence="9" type="primary">cobG</name>
    <name evidence="9" type="ordered locus">AZOLI_p40247</name>
</gene>
<reference evidence="10" key="1">
    <citation type="journal article" date="2011" name="PLoS Genet.">
        <title>Azospirillum genomes reveal transition of bacteria from aquatic to terrestrial environments.</title>
        <authorList>
            <person name="Wisniewski-Dye F."/>
            <person name="Borziak K."/>
            <person name="Khalsa-Moyers G."/>
            <person name="Alexandre G."/>
            <person name="Sukharnikov L.O."/>
            <person name="Wuichet K."/>
            <person name="Hurst G.B."/>
            <person name="McDonald W.H."/>
            <person name="Robertson J.S."/>
            <person name="Barbe V."/>
            <person name="Calteau A."/>
            <person name="Rouy Z."/>
            <person name="Mangenot S."/>
            <person name="Prigent-Combaret C."/>
            <person name="Normand P."/>
            <person name="Boyer M."/>
            <person name="Siguier P."/>
            <person name="Dessaux Y."/>
            <person name="Elmerich C."/>
            <person name="Condemine G."/>
            <person name="Krishnen G."/>
            <person name="Kennedy I."/>
            <person name="Paterson A.H."/>
            <person name="Gonzalez V."/>
            <person name="Mavingui P."/>
            <person name="Zhulin I.B."/>
        </authorList>
    </citation>
    <scope>NUCLEOTIDE SEQUENCE [LARGE SCALE GENOMIC DNA]</scope>
    <source>
        <strain evidence="10">4B</strain>
    </source>
</reference>
<dbReference type="EC" id="1.14.13.83" evidence="9"/>